<accession>A0ABQ8U816</accession>
<evidence type="ECO:0000256" key="1">
    <source>
        <dbReference type="SAM" id="MobiDB-lite"/>
    </source>
</evidence>
<dbReference type="Proteomes" id="UP001141327">
    <property type="component" value="Unassembled WGS sequence"/>
</dbReference>
<reference evidence="2" key="1">
    <citation type="journal article" date="2022" name="bioRxiv">
        <title>Genomics of Preaxostyla Flagellates Illuminates Evolutionary Transitions and the Path Towards Mitochondrial Loss.</title>
        <authorList>
            <person name="Novak L.V.F."/>
            <person name="Treitli S.C."/>
            <person name="Pyrih J."/>
            <person name="Halakuc P."/>
            <person name="Pipaliya S.V."/>
            <person name="Vacek V."/>
            <person name="Brzon O."/>
            <person name="Soukal P."/>
            <person name="Eme L."/>
            <person name="Dacks J.B."/>
            <person name="Karnkowska A."/>
            <person name="Elias M."/>
            <person name="Hampl V."/>
        </authorList>
    </citation>
    <scope>NUCLEOTIDE SEQUENCE</scope>
    <source>
        <strain evidence="2">RCP-MX</strain>
    </source>
</reference>
<feature type="compositionally biased region" description="Pro residues" evidence="1">
    <location>
        <begin position="244"/>
        <end position="266"/>
    </location>
</feature>
<evidence type="ECO:0000313" key="2">
    <source>
        <dbReference type="EMBL" id="KAJ4455469.1"/>
    </source>
</evidence>
<dbReference type="EMBL" id="JAPMOS010000107">
    <property type="protein sequence ID" value="KAJ4455469.1"/>
    <property type="molecule type" value="Genomic_DNA"/>
</dbReference>
<keyword evidence="3" id="KW-1185">Reference proteome</keyword>
<comment type="caution">
    <text evidence="2">The sequence shown here is derived from an EMBL/GenBank/DDBJ whole genome shotgun (WGS) entry which is preliminary data.</text>
</comment>
<gene>
    <name evidence="2" type="ORF">PAPYR_9619</name>
</gene>
<sequence>MSGAIADSPVLCELHPVIFTPVRTFLHTPLRNPPISELFALLATLNVVAERERIQKKRLTDTSSLDPIIDGLITEITRICVRWDNTRDVGETLDLLNLSCLFPLAFHRLTRGREPLPLVNLPAETFVTESTFSNCMRLAETILDEVNKPTDVHKFVAHQTALLYQCLDGISTEYRQQIQKHFDALKAHWADGILDPEEIAWLREMTSALLQGLTHFAPTYRVHLQNKVDLLNGVPPALLAADAPAPPSSTAPPSTITPPPSPAKRM</sequence>
<proteinExistence type="predicted"/>
<feature type="region of interest" description="Disordered" evidence="1">
    <location>
        <begin position="241"/>
        <end position="266"/>
    </location>
</feature>
<name>A0ABQ8U816_9EUKA</name>
<evidence type="ECO:0000313" key="3">
    <source>
        <dbReference type="Proteomes" id="UP001141327"/>
    </source>
</evidence>
<protein>
    <submittedName>
        <fullName evidence="2">Uncharacterized protein</fullName>
    </submittedName>
</protein>
<organism evidence="2 3">
    <name type="scientific">Paratrimastix pyriformis</name>
    <dbReference type="NCBI Taxonomy" id="342808"/>
    <lineage>
        <taxon>Eukaryota</taxon>
        <taxon>Metamonada</taxon>
        <taxon>Preaxostyla</taxon>
        <taxon>Paratrimastigidae</taxon>
        <taxon>Paratrimastix</taxon>
    </lineage>
</organism>